<evidence type="ECO:0000313" key="2">
    <source>
        <dbReference type="Proteomes" id="UP000299084"/>
    </source>
</evidence>
<accession>A0A5N4DW32</accession>
<dbReference type="EMBL" id="JWIN03000008">
    <property type="protein sequence ID" value="KAB1275342.1"/>
    <property type="molecule type" value="Genomic_DNA"/>
</dbReference>
<organism evidence="1 2">
    <name type="scientific">Camelus dromedarius</name>
    <name type="common">Dromedary</name>
    <name type="synonym">Arabian camel</name>
    <dbReference type="NCBI Taxonomy" id="9838"/>
    <lineage>
        <taxon>Eukaryota</taxon>
        <taxon>Metazoa</taxon>
        <taxon>Chordata</taxon>
        <taxon>Craniata</taxon>
        <taxon>Vertebrata</taxon>
        <taxon>Euteleostomi</taxon>
        <taxon>Mammalia</taxon>
        <taxon>Eutheria</taxon>
        <taxon>Laurasiatheria</taxon>
        <taxon>Artiodactyla</taxon>
        <taxon>Tylopoda</taxon>
        <taxon>Camelidae</taxon>
        <taxon>Camelus</taxon>
    </lineage>
</organism>
<dbReference type="Proteomes" id="UP000299084">
    <property type="component" value="Unassembled WGS sequence"/>
</dbReference>
<protein>
    <submittedName>
        <fullName evidence="1">Uncharacterized protein</fullName>
    </submittedName>
</protein>
<proteinExistence type="predicted"/>
<gene>
    <name evidence="1" type="ORF">Cadr_000009959</name>
</gene>
<comment type="caution">
    <text evidence="1">The sequence shown here is derived from an EMBL/GenBank/DDBJ whole genome shotgun (WGS) entry which is preliminary data.</text>
</comment>
<sequence length="98" mass="10756">MGNGFSHLVLKGIYNTAAKLVTLCKVQITGNLPQVGMRPHHQRDGSRIILFPDTLGTQRPRTSAYFDSTTICRLGIDLQASADLWQQVPPLLGLAKLL</sequence>
<reference evidence="1 2" key="1">
    <citation type="journal article" date="2019" name="Mol. Ecol. Resour.">
        <title>Improving Illumina assemblies with Hi-C and long reads: an example with the North African dromedary.</title>
        <authorList>
            <person name="Elbers J.P."/>
            <person name="Rogers M.F."/>
            <person name="Perelman P.L."/>
            <person name="Proskuryakova A.A."/>
            <person name="Serdyukova N.A."/>
            <person name="Johnson W.E."/>
            <person name="Horin P."/>
            <person name="Corander J."/>
            <person name="Murphy D."/>
            <person name="Burger P.A."/>
        </authorList>
    </citation>
    <scope>NUCLEOTIDE SEQUENCE [LARGE SCALE GENOMIC DNA]</scope>
    <source>
        <strain evidence="1">Drom800</strain>
        <tissue evidence="1">Blood</tissue>
    </source>
</reference>
<evidence type="ECO:0000313" key="1">
    <source>
        <dbReference type="EMBL" id="KAB1275342.1"/>
    </source>
</evidence>
<keyword evidence="2" id="KW-1185">Reference proteome</keyword>
<name>A0A5N4DW32_CAMDR</name>
<dbReference type="AlphaFoldDB" id="A0A5N4DW32"/>